<dbReference type="InterPro" id="IPR002498">
    <property type="entry name" value="PInositol-4-P-4/5-kinase_core"/>
</dbReference>
<feature type="domain" description="PIPK" evidence="13">
    <location>
        <begin position="1345"/>
        <end position="1664"/>
    </location>
</feature>
<dbReference type="Gene3D" id="3.30.40.10">
    <property type="entry name" value="Zinc/RING finger domain, C3HC4 (zinc finger)"/>
    <property type="match status" value="1"/>
</dbReference>
<feature type="region of interest" description="Disordered" evidence="11">
    <location>
        <begin position="315"/>
        <end position="341"/>
    </location>
</feature>
<dbReference type="Gene3D" id="3.30.810.10">
    <property type="entry name" value="2-Layer Sandwich"/>
    <property type="match status" value="1"/>
</dbReference>
<evidence type="ECO:0000259" key="13">
    <source>
        <dbReference type="PROSITE" id="PS51455"/>
    </source>
</evidence>
<dbReference type="GO" id="GO:0046488">
    <property type="term" value="P:phosphatidylinositol metabolic process"/>
    <property type="evidence" value="ECO:0007669"/>
    <property type="project" value="UniProtKB-UniRule"/>
</dbReference>
<dbReference type="InterPro" id="IPR013083">
    <property type="entry name" value="Znf_RING/FYVE/PHD"/>
</dbReference>
<dbReference type="EC" id="2.7.1.150" evidence="1"/>
<evidence type="ECO:0000313" key="14">
    <source>
        <dbReference type="EMBL" id="KAL0488013.1"/>
    </source>
</evidence>
<dbReference type="PANTHER" id="PTHR45748">
    <property type="entry name" value="1-PHOSPHATIDYLINOSITOL 3-PHOSPHATE 5-KINASE-RELATED"/>
    <property type="match status" value="1"/>
</dbReference>
<keyword evidence="6 10" id="KW-0418">Kinase</keyword>
<dbReference type="Pfam" id="PF01363">
    <property type="entry name" value="FYVE"/>
    <property type="match status" value="1"/>
</dbReference>
<dbReference type="InterPro" id="IPR027410">
    <property type="entry name" value="TCP-1-like_intermed_sf"/>
</dbReference>
<dbReference type="SUPFAM" id="SSF57903">
    <property type="entry name" value="FYVE/PHD zinc finger"/>
    <property type="match status" value="1"/>
</dbReference>
<evidence type="ECO:0000256" key="10">
    <source>
        <dbReference type="PROSITE-ProRule" id="PRU00781"/>
    </source>
</evidence>
<dbReference type="EMBL" id="JAOPGA020001391">
    <property type="protein sequence ID" value="KAL0488013.1"/>
    <property type="molecule type" value="Genomic_DNA"/>
</dbReference>
<dbReference type="InterPro" id="IPR011011">
    <property type="entry name" value="Znf_FYVE_PHD"/>
</dbReference>
<dbReference type="FunFam" id="3.50.7.10:FF:000007">
    <property type="entry name" value="1-phosphatidylinositol 3-phosphate 5-kinase isoform X1"/>
    <property type="match status" value="1"/>
</dbReference>
<dbReference type="InterPro" id="IPR027483">
    <property type="entry name" value="PInositol-4-P-4/5-kinase_C_sf"/>
</dbReference>
<keyword evidence="5 9" id="KW-0863">Zinc-finger</keyword>
<dbReference type="GO" id="GO:0005524">
    <property type="term" value="F:ATP binding"/>
    <property type="evidence" value="ECO:0007669"/>
    <property type="project" value="UniProtKB-UniRule"/>
</dbReference>
<dbReference type="InterPro" id="IPR017455">
    <property type="entry name" value="Znf_FYVE-rel"/>
</dbReference>
<evidence type="ECO:0000259" key="12">
    <source>
        <dbReference type="PROSITE" id="PS50178"/>
    </source>
</evidence>
<gene>
    <name evidence="14" type="ORF">AKO1_008865</name>
</gene>
<feature type="domain" description="FYVE-type" evidence="12">
    <location>
        <begin position="368"/>
        <end position="428"/>
    </location>
</feature>
<dbReference type="Gene3D" id="3.30.800.10">
    <property type="entry name" value="Phosphatidylinositol Phosphate Kinase II Beta"/>
    <property type="match status" value="1"/>
</dbReference>
<dbReference type="SMART" id="SM00064">
    <property type="entry name" value="FYVE"/>
    <property type="match status" value="1"/>
</dbReference>
<evidence type="ECO:0000256" key="6">
    <source>
        <dbReference type="ARBA" id="ARBA00022777"/>
    </source>
</evidence>
<protein>
    <recommendedName>
        <fullName evidence="1">1-phosphatidylinositol-3-phosphate 5-kinase</fullName>
        <ecNumber evidence="1">2.7.1.150</ecNumber>
    </recommendedName>
</protein>
<feature type="compositionally biased region" description="Polar residues" evidence="11">
    <location>
        <begin position="1268"/>
        <end position="1288"/>
    </location>
</feature>
<evidence type="ECO:0000256" key="7">
    <source>
        <dbReference type="ARBA" id="ARBA00022833"/>
    </source>
</evidence>
<accession>A0AAW2ZDY0</accession>
<dbReference type="SUPFAM" id="SSF54849">
    <property type="entry name" value="GroEL-intermediate domain like"/>
    <property type="match status" value="1"/>
</dbReference>
<feature type="compositionally biased region" description="Polar residues" evidence="11">
    <location>
        <begin position="250"/>
        <end position="262"/>
    </location>
</feature>
<evidence type="ECO:0000256" key="8">
    <source>
        <dbReference type="ARBA" id="ARBA00022840"/>
    </source>
</evidence>
<dbReference type="GO" id="GO:0008270">
    <property type="term" value="F:zinc ion binding"/>
    <property type="evidence" value="ECO:0007669"/>
    <property type="project" value="UniProtKB-KW"/>
</dbReference>
<organism evidence="14 15">
    <name type="scientific">Acrasis kona</name>
    <dbReference type="NCBI Taxonomy" id="1008807"/>
    <lineage>
        <taxon>Eukaryota</taxon>
        <taxon>Discoba</taxon>
        <taxon>Heterolobosea</taxon>
        <taxon>Tetramitia</taxon>
        <taxon>Eutetramitia</taxon>
        <taxon>Acrasidae</taxon>
        <taxon>Acrasis</taxon>
    </lineage>
</organism>
<dbReference type="FunFam" id="3.30.810.10:FF:000001">
    <property type="entry name" value="1-phosphatidylinositol 3-phosphate 5-kinase FAB1"/>
    <property type="match status" value="1"/>
</dbReference>
<dbReference type="SUPFAM" id="SSF52029">
    <property type="entry name" value="GroEL apical domain-like"/>
    <property type="match status" value="1"/>
</dbReference>
<proteinExistence type="predicted"/>
<dbReference type="Pfam" id="PF01504">
    <property type="entry name" value="PIP5K"/>
    <property type="match status" value="1"/>
</dbReference>
<feature type="compositionally biased region" description="Low complexity" evidence="11">
    <location>
        <begin position="1290"/>
        <end position="1323"/>
    </location>
</feature>
<dbReference type="Pfam" id="PF00118">
    <property type="entry name" value="Cpn60_TCP1"/>
    <property type="match status" value="1"/>
</dbReference>
<dbReference type="Proteomes" id="UP001431209">
    <property type="component" value="Unassembled WGS sequence"/>
</dbReference>
<keyword evidence="3" id="KW-0479">Metal-binding</keyword>
<sequence length="1677" mass="190466">MSMSVPYVNSGFNNSVTKRKNTLSKATDMSPSEVVVKPTLIEFSELTQNTLESLKSWNPFKQNTKLQPRVDDNYITDSSTEVIQGSTIFISNTPQPLRGEIEFDEQQRKRKMKLFAHKHTVRNDLPLTASEISTSNDYINVESRPNLVIKVQNNKLNEDHISTTPPVRFEIPLTRRLSSLSGRDLRAIEASVSAIEPMQMVDSPTLTLTPVTPEEKVIKRRSIADFDSYKSLVGMQTRELLKLQHRKKGTSSLQRSASTSKLSYMDKLEEASQDEDDARTNEDDGQTRHSSLPEDSPINTAANDEKRHFLSSTYKNNINSQSTPSMYVTQSPKKTSTNDLVHDNGNIQRLLASTLKQRANSKQFWMPDSRVTTCYECLTPFSVIKRKHHCRICGQIFCWKCSSNFISGEKWGYNGKVRVCGYCFNLINGAGTRVDSTDSKGDTKIYLSNTVKNDDVTLFKDHDNNEQSFFTYDPTIDNGPEQPNVFSPEMTPPPSPRVQQIPPMFTAPEHLFDSEPLDHVDTSLVSSFHIPRDEFDAAFDEHLKSLEDHALDHLNALVEQLITQSDSNLSREWKNVIMGLTLRVVNCVNPMNNGNVMDIRHYVQVKKVIGQDMYQSEYVEGVVFKKNFVDKRMLYRTNWRENPKLLMLSCPIEYHRVEHQLSDFDVLLSQEREFLKLLVARISEKGPDLVLVEKSVSRIAQDMMNQAGISLMVNVKRSVLERISRCTGYRILSSVDEIDVPNSTGFCKSAHVQRTSDKTLFTVMGSKLDAGCTILLRGAQLAELCKVKKILSFAIFVAYNLKLETEFFFEQCGTLRGVELPTHSKHPDDIILSASSCIKFPLRLVNNPIGVVADIDDEESIQYKKAEIQLSTSTNLRMEESNNHFALTPYTHQNIILLFTKHYATRQQEVLNDIVRPEIIVIAYYTENDMSLGRYLDTKCFGDQSAIKESLTRAYSHDTGKVLVTVEQNENGNMGDDGISMWSFCKSCKRHVTPVVPMSSFTYHYSFGKFLETIFYNRTLLCRTGNCPHLIHTDHIRCFALGDLIAKFEYRSVVVYNAIIPNNKLMYNSQFQNESLQKVLQNLCEAITDTLNGFFMTITELQQKHKTIAPLLGDLQDSIRLQQEGLFKEFHNADNIPKVNEVTRKIYLIASQWNDQLKELMSKSHQRIPIDERISQTLKNFKSNAHASSCYVNPCNHETYITVTLLALSDSIKVEMEDSIDSNHNHHHVHISEPSVASSLLPSPLVMMNGEKIMFGRSPANDSDHSPRINTGGSTATTPMNPNQNAYAYSNASFTTPNNNNTAATNNNNNTSSSSSGGSSRSSHVVKLPPLINTVAQHVNLPIYSNEHNVMVFDDEPSSIIAYTLCSKDYEQVLGEGNPEDNNMTSKEPSHYKFTFTGTNNKKRTDFYCTCYYARQFAALRKAYIGPNESEFIDSISRCKKWSPTGGKSGSTFTKSWDDRFILKQVSRVELVTFLETGCTFFEYMSENLFRGLPSVLVKILGVYRLSYQNKGKTIKQDVIVMDNLFYGRNLVRTFDLKGGVRNRYQTEPDAVLMDQNLLEMMSDGQPLVVNETSRTLLNLSIYNDTLMLSRLNVMDYSLLVGVDDEKQELVAGIIDYVRQYTWDKHLETWVKSAGIINNLNKPPTVISPKHYKNRFREAMDQYFILNPDKFSGFNAL</sequence>
<evidence type="ECO:0000256" key="2">
    <source>
        <dbReference type="ARBA" id="ARBA00022679"/>
    </source>
</evidence>
<evidence type="ECO:0000256" key="11">
    <source>
        <dbReference type="SAM" id="MobiDB-lite"/>
    </source>
</evidence>
<dbReference type="CDD" id="cd17300">
    <property type="entry name" value="PIPKc_PIKfyve"/>
    <property type="match status" value="1"/>
</dbReference>
<comment type="caution">
    <text evidence="14">The sequence shown here is derived from an EMBL/GenBank/DDBJ whole genome shotgun (WGS) entry which is preliminary data.</text>
</comment>
<dbReference type="InterPro" id="IPR027409">
    <property type="entry name" value="GroEL-like_apical_dom_sf"/>
</dbReference>
<feature type="compositionally biased region" description="Basic and acidic residues" evidence="11">
    <location>
        <begin position="278"/>
        <end position="287"/>
    </location>
</feature>
<evidence type="ECO:0000313" key="15">
    <source>
        <dbReference type="Proteomes" id="UP001431209"/>
    </source>
</evidence>
<dbReference type="PROSITE" id="PS50178">
    <property type="entry name" value="ZF_FYVE"/>
    <property type="match status" value="1"/>
</dbReference>
<feature type="region of interest" description="Disordered" evidence="11">
    <location>
        <begin position="1255"/>
        <end position="1324"/>
    </location>
</feature>
<keyword evidence="7" id="KW-0862">Zinc</keyword>
<keyword evidence="15" id="KW-1185">Reference proteome</keyword>
<keyword evidence="8 10" id="KW-0067">ATP-binding</keyword>
<name>A0AAW2ZDY0_9EUKA</name>
<dbReference type="InterPro" id="IPR000306">
    <property type="entry name" value="Znf_FYVE"/>
</dbReference>
<evidence type="ECO:0000256" key="3">
    <source>
        <dbReference type="ARBA" id="ARBA00022723"/>
    </source>
</evidence>
<feature type="compositionally biased region" description="Polar residues" evidence="11">
    <location>
        <begin position="315"/>
        <end position="339"/>
    </location>
</feature>
<evidence type="ECO:0000256" key="9">
    <source>
        <dbReference type="PROSITE-ProRule" id="PRU00091"/>
    </source>
</evidence>
<dbReference type="Gene3D" id="3.50.7.10">
    <property type="entry name" value="GroEL"/>
    <property type="match status" value="1"/>
</dbReference>
<dbReference type="CDD" id="cd15725">
    <property type="entry name" value="FYVE_PIKfyve_Fab1"/>
    <property type="match status" value="1"/>
</dbReference>
<dbReference type="InterPro" id="IPR044769">
    <property type="entry name" value="PIKfyve_PIPKc"/>
</dbReference>
<dbReference type="PANTHER" id="PTHR45748:SF7">
    <property type="entry name" value="1-PHOSPHATIDYLINOSITOL 3-PHOSPHATE 5-KINASE-RELATED"/>
    <property type="match status" value="1"/>
</dbReference>
<dbReference type="SMART" id="SM00330">
    <property type="entry name" value="PIPKc"/>
    <property type="match status" value="1"/>
</dbReference>
<keyword evidence="4 10" id="KW-0547">Nucleotide-binding</keyword>
<evidence type="ECO:0000256" key="5">
    <source>
        <dbReference type="ARBA" id="ARBA00022771"/>
    </source>
</evidence>
<dbReference type="SUPFAM" id="SSF56104">
    <property type="entry name" value="SAICAR synthase-like"/>
    <property type="match status" value="1"/>
</dbReference>
<reference evidence="14 15" key="1">
    <citation type="submission" date="2024-03" db="EMBL/GenBank/DDBJ databases">
        <title>The Acrasis kona genome and developmental transcriptomes reveal deep origins of eukaryotic multicellular pathways.</title>
        <authorList>
            <person name="Sheikh S."/>
            <person name="Fu C.-J."/>
            <person name="Brown M.W."/>
            <person name="Baldauf S.L."/>
        </authorList>
    </citation>
    <scope>NUCLEOTIDE SEQUENCE [LARGE SCALE GENOMIC DNA]</scope>
    <source>
        <strain evidence="14 15">ATCC MYA-3509</strain>
    </source>
</reference>
<dbReference type="PROSITE" id="PS51455">
    <property type="entry name" value="PIPK"/>
    <property type="match status" value="1"/>
</dbReference>
<evidence type="ECO:0000256" key="4">
    <source>
        <dbReference type="ARBA" id="ARBA00022741"/>
    </source>
</evidence>
<evidence type="ECO:0000256" key="1">
    <source>
        <dbReference type="ARBA" id="ARBA00012009"/>
    </source>
</evidence>
<keyword evidence="2 10" id="KW-0808">Transferase</keyword>
<dbReference type="GO" id="GO:0000285">
    <property type="term" value="F:1-phosphatidylinositol-3-phosphate 5-kinase activity"/>
    <property type="evidence" value="ECO:0007669"/>
    <property type="project" value="UniProtKB-EC"/>
</dbReference>
<dbReference type="InterPro" id="IPR002423">
    <property type="entry name" value="Cpn60/GroEL/TCP-1"/>
</dbReference>
<dbReference type="InterPro" id="IPR027484">
    <property type="entry name" value="PInositol-4-P-5-kinase_N"/>
</dbReference>
<feature type="region of interest" description="Disordered" evidence="11">
    <location>
        <begin position="245"/>
        <end position="302"/>
    </location>
</feature>